<evidence type="ECO:0000313" key="2">
    <source>
        <dbReference type="Proteomes" id="UP001497444"/>
    </source>
</evidence>
<proteinExistence type="predicted"/>
<sequence>MTTQECRGASYQATEHFAHSMASPAILVHSDSIVHAAEEETRFSGFGDADETDLQMRKATVMMLMNKIHTFITNIMSSAEKAPDGATTACAGRSATASVNDSSQPISWCFLNYVVSRMVE</sequence>
<dbReference type="Proteomes" id="UP001497444">
    <property type="component" value="Chromosome 2"/>
</dbReference>
<organism evidence="1 2">
    <name type="scientific">Sphagnum jensenii</name>
    <dbReference type="NCBI Taxonomy" id="128206"/>
    <lineage>
        <taxon>Eukaryota</taxon>
        <taxon>Viridiplantae</taxon>
        <taxon>Streptophyta</taxon>
        <taxon>Embryophyta</taxon>
        <taxon>Bryophyta</taxon>
        <taxon>Sphagnophytina</taxon>
        <taxon>Sphagnopsida</taxon>
        <taxon>Sphagnales</taxon>
        <taxon>Sphagnaceae</taxon>
        <taxon>Sphagnum</taxon>
    </lineage>
</organism>
<name>A0ABP0WQS8_9BRYO</name>
<dbReference type="EMBL" id="OZ020097">
    <property type="protein sequence ID" value="CAK9269210.1"/>
    <property type="molecule type" value="Genomic_DNA"/>
</dbReference>
<evidence type="ECO:0000313" key="1">
    <source>
        <dbReference type="EMBL" id="CAK9269210.1"/>
    </source>
</evidence>
<reference evidence="1 2" key="1">
    <citation type="submission" date="2024-02" db="EMBL/GenBank/DDBJ databases">
        <authorList>
            <consortium name="ELIXIR-Norway"/>
            <consortium name="Elixir Norway"/>
        </authorList>
    </citation>
    <scope>NUCLEOTIDE SEQUENCE [LARGE SCALE GENOMIC DNA]</scope>
</reference>
<gene>
    <name evidence="1" type="ORF">CSSPJE1EN1_LOCUS14688</name>
</gene>
<keyword evidence="2" id="KW-1185">Reference proteome</keyword>
<accession>A0ABP0WQS8</accession>
<protein>
    <submittedName>
        <fullName evidence="1">Uncharacterized protein</fullName>
    </submittedName>
</protein>